<protein>
    <submittedName>
        <fullName evidence="1">Uncharacterized protein</fullName>
    </submittedName>
</protein>
<comment type="caution">
    <text evidence="1">The sequence shown here is derived from an EMBL/GenBank/DDBJ whole genome shotgun (WGS) entry which is preliminary data.</text>
</comment>
<dbReference type="Proteomes" id="UP001152795">
    <property type="component" value="Unassembled WGS sequence"/>
</dbReference>
<sequence length="101" mass="12373">MRMKAEHREKTDEEKLAREFEEEEEYHKFLDELHKNEDRIHLGIPMDIINNLFHMCMSWQEWSEEREERRAIDAENGEVTEEAQVGVMEMMEEMRIEAEMK</sequence>
<evidence type="ECO:0000313" key="2">
    <source>
        <dbReference type="Proteomes" id="UP001152795"/>
    </source>
</evidence>
<dbReference type="EMBL" id="CACRXK020001999">
    <property type="protein sequence ID" value="CAB3992195.1"/>
    <property type="molecule type" value="Genomic_DNA"/>
</dbReference>
<evidence type="ECO:0000313" key="1">
    <source>
        <dbReference type="EMBL" id="CAB3992195.1"/>
    </source>
</evidence>
<organism evidence="1 2">
    <name type="scientific">Paramuricea clavata</name>
    <name type="common">Red gorgonian</name>
    <name type="synonym">Violescent sea-whip</name>
    <dbReference type="NCBI Taxonomy" id="317549"/>
    <lineage>
        <taxon>Eukaryota</taxon>
        <taxon>Metazoa</taxon>
        <taxon>Cnidaria</taxon>
        <taxon>Anthozoa</taxon>
        <taxon>Octocorallia</taxon>
        <taxon>Malacalcyonacea</taxon>
        <taxon>Plexauridae</taxon>
        <taxon>Paramuricea</taxon>
    </lineage>
</organism>
<reference evidence="1" key="1">
    <citation type="submission" date="2020-04" db="EMBL/GenBank/DDBJ databases">
        <authorList>
            <person name="Alioto T."/>
            <person name="Alioto T."/>
            <person name="Gomez Garrido J."/>
        </authorList>
    </citation>
    <scope>NUCLEOTIDE SEQUENCE</scope>
    <source>
        <strain evidence="1">A484AB</strain>
    </source>
</reference>
<name>A0A7D9HWI5_PARCT</name>
<proteinExistence type="predicted"/>
<gene>
    <name evidence="1" type="ORF">PACLA_8A019566</name>
</gene>
<dbReference type="AlphaFoldDB" id="A0A7D9HWI5"/>
<accession>A0A7D9HWI5</accession>
<keyword evidence="2" id="KW-1185">Reference proteome</keyword>